<feature type="non-terminal residue" evidence="2">
    <location>
        <position position="1"/>
    </location>
</feature>
<feature type="non-terminal residue" evidence="2">
    <location>
        <position position="93"/>
    </location>
</feature>
<evidence type="ECO:0000313" key="4">
    <source>
        <dbReference type="Proteomes" id="UP000677228"/>
    </source>
</evidence>
<reference evidence="2" key="1">
    <citation type="submission" date="2021-02" db="EMBL/GenBank/DDBJ databases">
        <authorList>
            <person name="Nowell W R."/>
        </authorList>
    </citation>
    <scope>NUCLEOTIDE SEQUENCE</scope>
</reference>
<organism evidence="2 4">
    <name type="scientific">Didymodactylos carnosus</name>
    <dbReference type="NCBI Taxonomy" id="1234261"/>
    <lineage>
        <taxon>Eukaryota</taxon>
        <taxon>Metazoa</taxon>
        <taxon>Spiralia</taxon>
        <taxon>Gnathifera</taxon>
        <taxon>Rotifera</taxon>
        <taxon>Eurotatoria</taxon>
        <taxon>Bdelloidea</taxon>
        <taxon>Philodinida</taxon>
        <taxon>Philodinidae</taxon>
        <taxon>Didymodactylos</taxon>
    </lineage>
</organism>
<feature type="region of interest" description="Disordered" evidence="1">
    <location>
        <begin position="23"/>
        <end position="79"/>
    </location>
</feature>
<dbReference type="EMBL" id="CAJOBA010073281">
    <property type="protein sequence ID" value="CAF4403573.1"/>
    <property type="molecule type" value="Genomic_DNA"/>
</dbReference>
<evidence type="ECO:0000313" key="3">
    <source>
        <dbReference type="EMBL" id="CAF4403573.1"/>
    </source>
</evidence>
<dbReference type="Proteomes" id="UP000677228">
    <property type="component" value="Unassembled WGS sequence"/>
</dbReference>
<dbReference type="EMBL" id="CAJNOK010049638">
    <property type="protein sequence ID" value="CAF1596938.1"/>
    <property type="molecule type" value="Genomic_DNA"/>
</dbReference>
<protein>
    <submittedName>
        <fullName evidence="2">Uncharacterized protein</fullName>
    </submittedName>
</protein>
<comment type="caution">
    <text evidence="2">The sequence shown here is derived from an EMBL/GenBank/DDBJ whole genome shotgun (WGS) entry which is preliminary data.</text>
</comment>
<gene>
    <name evidence="2" type="ORF">OVA965_LOCUS41864</name>
    <name evidence="3" type="ORF">TMI583_LOCUS43620</name>
</gene>
<evidence type="ECO:0000256" key="1">
    <source>
        <dbReference type="SAM" id="MobiDB-lite"/>
    </source>
</evidence>
<name>A0A8S2FZY8_9BILA</name>
<evidence type="ECO:0000313" key="2">
    <source>
        <dbReference type="EMBL" id="CAF1596938.1"/>
    </source>
</evidence>
<proteinExistence type="predicted"/>
<accession>A0A8S2FZY8</accession>
<dbReference type="Proteomes" id="UP000682733">
    <property type="component" value="Unassembled WGS sequence"/>
</dbReference>
<dbReference type="AlphaFoldDB" id="A0A8S2FZY8"/>
<sequence>VDLGPTTEQLLLKLQLVREDTRPDSIVGLPPLPSRRKRMGMGKHDGPGQVRPRAMAQDPESISTGPGRSKHYRPDAGRPGLKIVGLFRATICK</sequence>